<dbReference type="RefSeq" id="WP_184302486.1">
    <property type="nucleotide sequence ID" value="NZ_JACHLP010000007.1"/>
</dbReference>
<organism evidence="1 2">
    <name type="scientific">Roseateles oligotrophus</name>
    <dbReference type="NCBI Taxonomy" id="1769250"/>
    <lineage>
        <taxon>Bacteria</taxon>
        <taxon>Pseudomonadati</taxon>
        <taxon>Pseudomonadota</taxon>
        <taxon>Betaproteobacteria</taxon>
        <taxon>Burkholderiales</taxon>
        <taxon>Sphaerotilaceae</taxon>
        <taxon>Roseateles</taxon>
    </lineage>
</organism>
<comment type="caution">
    <text evidence="1">The sequence shown here is derived from an EMBL/GenBank/DDBJ whole genome shotgun (WGS) entry which is preliminary data.</text>
</comment>
<gene>
    <name evidence="1" type="ORF">HNP55_003614</name>
</gene>
<proteinExistence type="predicted"/>
<evidence type="ECO:0000313" key="1">
    <source>
        <dbReference type="EMBL" id="MBB4845068.1"/>
    </source>
</evidence>
<dbReference type="Proteomes" id="UP000562027">
    <property type="component" value="Unassembled WGS sequence"/>
</dbReference>
<sequence>MVGLLISMLTILAASTLYRSTVKTVFGEQGLLKSAVQDGQLASGLMSAQMALQAAGYGISAPSAGSHLLLLKDASLSQDGKSLRGTPTAIGNVLQSGNALVWIYDDNPSPALSSPRCQALYSDAVSKAFYLLRSSTACEPLATQWGKIAWERHTLVEASVMQQAIGLSAQSGSNCWPFGGLPEAISTYSPPAASLSVQLSYAGSVPGSSNTYTSCLANFPA</sequence>
<reference evidence="1 2" key="1">
    <citation type="submission" date="2020-08" db="EMBL/GenBank/DDBJ databases">
        <title>Functional genomics of gut bacteria from endangered species of beetles.</title>
        <authorList>
            <person name="Carlos-Shanley C."/>
        </authorList>
    </citation>
    <scope>NUCLEOTIDE SEQUENCE [LARGE SCALE GENOMIC DNA]</scope>
    <source>
        <strain evidence="1 2">S00239</strain>
    </source>
</reference>
<dbReference type="EMBL" id="JACHLP010000007">
    <property type="protein sequence ID" value="MBB4845068.1"/>
    <property type="molecule type" value="Genomic_DNA"/>
</dbReference>
<keyword evidence="2" id="KW-1185">Reference proteome</keyword>
<evidence type="ECO:0000313" key="2">
    <source>
        <dbReference type="Proteomes" id="UP000562027"/>
    </source>
</evidence>
<accession>A0A840LFS8</accession>
<dbReference type="AlphaFoldDB" id="A0A840LFS8"/>
<name>A0A840LFS8_9BURK</name>
<protein>
    <submittedName>
        <fullName evidence="1">Uncharacterized protein</fullName>
    </submittedName>
</protein>